<dbReference type="OrthoDB" id="3197444at2"/>
<evidence type="ECO:0000313" key="2">
    <source>
        <dbReference type="Proteomes" id="UP000095662"/>
    </source>
</evidence>
<dbReference type="STRING" id="39492.ERS852540_02151"/>
<dbReference type="GO" id="GO:0005198">
    <property type="term" value="F:structural molecule activity"/>
    <property type="evidence" value="ECO:0007669"/>
    <property type="project" value="InterPro"/>
</dbReference>
<dbReference type="AlphaFoldDB" id="A0A174ZWV0"/>
<dbReference type="InterPro" id="IPR009319">
    <property type="entry name" value="Phage_A118_VSP1"/>
</dbReference>
<evidence type="ECO:0000313" key="1">
    <source>
        <dbReference type="EMBL" id="CUQ90532.1"/>
    </source>
</evidence>
<proteinExistence type="predicted"/>
<dbReference type="Pfam" id="PF06152">
    <property type="entry name" value="Phage_min_cap2"/>
    <property type="match status" value="1"/>
</dbReference>
<protein>
    <submittedName>
        <fullName evidence="1">Phage minor capsid protein 2</fullName>
    </submittedName>
</protein>
<accession>A0A174ZWV0</accession>
<reference evidence="1 2" key="1">
    <citation type="submission" date="2015-09" db="EMBL/GenBank/DDBJ databases">
        <authorList>
            <consortium name="Pathogen Informatics"/>
        </authorList>
    </citation>
    <scope>NUCLEOTIDE SEQUENCE [LARGE SCALE GENOMIC DNA]</scope>
    <source>
        <strain evidence="1 2">2789STDY5834928</strain>
    </source>
</reference>
<gene>
    <name evidence="1" type="ORF">ERS852540_02151</name>
</gene>
<dbReference type="Proteomes" id="UP000095662">
    <property type="component" value="Unassembled WGS sequence"/>
</dbReference>
<sequence>MNKLTSLQLSQGMTDLIVGLETDLIANIAAYLAAGRIEEDTAKWKMKKLAELGKLTKQNAKTIAEYAGKTPELLELTLQRAANSAIQELAPGLKRMVQEGLIDRRATPSMSGNMLNSLKMLQKQAKKDLNLTNTTMKYKAKNAAMQVINRTAELANKQEYIDSLNKAAGKVVTGIEARQSAMRECIGEMTQKGIPAFVDKNGRNWTPEAYTNMCIRSTVGSVAKETQFSLMDEYGLDLIEVSSHSGARPLCAKDQGKIFNRNGGGGYTTDLDGKRIKFYAWRSSSYGKPAGLLGINCGHQLYPFLPGISVQTYFPYDEKENAEQYEKICNQRALERKVRASKRECTSLDTLGDKEGFDKAAYKLKQQEQQLKSYCEKNGLAYKPDRTATPGYGRSQAAKTTASYKAAVKAEQEQIKLIDVDNSAVNDIIRSSGKGKSINKSEHYYENYGEVNINDGKAVSSELKKFITEESQSPIEKCRVINKRGKMYTVYGDEYTVNTGLLGDEMDGSINIHNHVKGQSQYSFSKEDLVESIRDGSYISYACDEKYLYTMIIKNKTPADLAEQLYEEARLEVDDILFHNPELIPLGDEQHERIKRACEKLGIAYKRSKLP</sequence>
<organism evidence="1 2">
    <name type="scientific">[Eubacterium] siraeum</name>
    <dbReference type="NCBI Taxonomy" id="39492"/>
    <lineage>
        <taxon>Bacteria</taxon>
        <taxon>Bacillati</taxon>
        <taxon>Bacillota</taxon>
        <taxon>Clostridia</taxon>
        <taxon>Eubacteriales</taxon>
        <taxon>Oscillospiraceae</taxon>
        <taxon>Oscillospiraceae incertae sedis</taxon>
    </lineage>
</organism>
<dbReference type="EMBL" id="CZBY01000020">
    <property type="protein sequence ID" value="CUQ90532.1"/>
    <property type="molecule type" value="Genomic_DNA"/>
</dbReference>
<name>A0A174ZWV0_9FIRM</name>